<evidence type="ECO:0000313" key="2">
    <source>
        <dbReference type="Proteomes" id="UP000308600"/>
    </source>
</evidence>
<evidence type="ECO:0000313" key="1">
    <source>
        <dbReference type="EMBL" id="TFK70815.1"/>
    </source>
</evidence>
<accession>A0ACD3AYK6</accession>
<proteinExistence type="predicted"/>
<dbReference type="EMBL" id="ML208307">
    <property type="protein sequence ID" value="TFK70815.1"/>
    <property type="molecule type" value="Genomic_DNA"/>
</dbReference>
<name>A0ACD3AYK6_9AGAR</name>
<gene>
    <name evidence="1" type="ORF">BDN72DRAFT_896149</name>
</gene>
<organism evidence="1 2">
    <name type="scientific">Pluteus cervinus</name>
    <dbReference type="NCBI Taxonomy" id="181527"/>
    <lineage>
        <taxon>Eukaryota</taxon>
        <taxon>Fungi</taxon>
        <taxon>Dikarya</taxon>
        <taxon>Basidiomycota</taxon>
        <taxon>Agaricomycotina</taxon>
        <taxon>Agaricomycetes</taxon>
        <taxon>Agaricomycetidae</taxon>
        <taxon>Agaricales</taxon>
        <taxon>Pluteineae</taxon>
        <taxon>Pluteaceae</taxon>
        <taxon>Pluteus</taxon>
    </lineage>
</organism>
<protein>
    <submittedName>
        <fullName evidence="1">Uncharacterized protein</fullName>
    </submittedName>
</protein>
<keyword evidence="2" id="KW-1185">Reference proteome</keyword>
<dbReference type="Proteomes" id="UP000308600">
    <property type="component" value="Unassembled WGS sequence"/>
</dbReference>
<reference evidence="1 2" key="1">
    <citation type="journal article" date="2019" name="Nat. Ecol. Evol.">
        <title>Megaphylogeny resolves global patterns of mushroom evolution.</title>
        <authorList>
            <person name="Varga T."/>
            <person name="Krizsan K."/>
            <person name="Foldi C."/>
            <person name="Dima B."/>
            <person name="Sanchez-Garcia M."/>
            <person name="Sanchez-Ramirez S."/>
            <person name="Szollosi G.J."/>
            <person name="Szarkandi J.G."/>
            <person name="Papp V."/>
            <person name="Albert L."/>
            <person name="Andreopoulos W."/>
            <person name="Angelini C."/>
            <person name="Antonin V."/>
            <person name="Barry K.W."/>
            <person name="Bougher N.L."/>
            <person name="Buchanan P."/>
            <person name="Buyck B."/>
            <person name="Bense V."/>
            <person name="Catcheside P."/>
            <person name="Chovatia M."/>
            <person name="Cooper J."/>
            <person name="Damon W."/>
            <person name="Desjardin D."/>
            <person name="Finy P."/>
            <person name="Geml J."/>
            <person name="Haridas S."/>
            <person name="Hughes K."/>
            <person name="Justo A."/>
            <person name="Karasinski D."/>
            <person name="Kautmanova I."/>
            <person name="Kiss B."/>
            <person name="Kocsube S."/>
            <person name="Kotiranta H."/>
            <person name="LaButti K.M."/>
            <person name="Lechner B.E."/>
            <person name="Liimatainen K."/>
            <person name="Lipzen A."/>
            <person name="Lukacs Z."/>
            <person name="Mihaltcheva S."/>
            <person name="Morgado L.N."/>
            <person name="Niskanen T."/>
            <person name="Noordeloos M.E."/>
            <person name="Ohm R.A."/>
            <person name="Ortiz-Santana B."/>
            <person name="Ovrebo C."/>
            <person name="Racz N."/>
            <person name="Riley R."/>
            <person name="Savchenko A."/>
            <person name="Shiryaev A."/>
            <person name="Soop K."/>
            <person name="Spirin V."/>
            <person name="Szebenyi C."/>
            <person name="Tomsovsky M."/>
            <person name="Tulloss R.E."/>
            <person name="Uehling J."/>
            <person name="Grigoriev I.V."/>
            <person name="Vagvolgyi C."/>
            <person name="Papp T."/>
            <person name="Martin F.M."/>
            <person name="Miettinen O."/>
            <person name="Hibbett D.S."/>
            <person name="Nagy L.G."/>
        </authorList>
    </citation>
    <scope>NUCLEOTIDE SEQUENCE [LARGE SCALE GENOMIC DNA]</scope>
    <source>
        <strain evidence="1 2">NL-1719</strain>
    </source>
</reference>
<sequence length="132" mass="13145">MKLSLAASTFVALALAGMTNAAALAGAGVSCTNWIIVPNTADVAADCRTADGGFQHTQIALSKCLGNGDGNPGCTRGGGAGESCVFSNIYAIYGNPVVSVNAQCKRRDGSINTIGGLDIGTCLTNSNGILSC</sequence>